<sequence length="376" mass="40799">MNEMTHRTKTRPVKVGNLTIGGNNELIIQSMTTTKTHDVEATVAEIKRLEEAGCQVVRVAVPDERAANAIADIKKQINIPLVADIHFDYRLALKAIEGGIDKVRINPGNIGRRHKVEAVVNAAKERGIPIRIGVNAGSLERHILEKYGYPTADGMVESALHHIKILEDLDFHDIIVSMKASDVNLAIEAYEKAARAFDYPLHLGITESGTLFAGTVKSAAGLGAILNKGIGNTLRISLSADPVEEVKVARELLKSFGLASNAATLISCPTCGRIEIDLISIANEVEEYISTLKVPIKVAVLGCAVNGPGEAREADIGIAGARGEGLLFRKGQVVRKVPEEIMVEELKKEIDVIAAEMAAEREKEKEKEKEKETQEQ</sequence>
<dbReference type="FunFam" id="3.20.20.20:FF:000001">
    <property type="entry name" value="4-hydroxy-3-methylbut-2-en-1-yl diphosphate synthase (flavodoxin)"/>
    <property type="match status" value="1"/>
</dbReference>
<evidence type="ECO:0000313" key="12">
    <source>
        <dbReference type="Proteomes" id="UP000035214"/>
    </source>
</evidence>
<organism evidence="11 12">
    <name type="scientific">Bacillus cereus</name>
    <dbReference type="NCBI Taxonomy" id="1396"/>
    <lineage>
        <taxon>Bacteria</taxon>
        <taxon>Bacillati</taxon>
        <taxon>Bacillota</taxon>
        <taxon>Bacilli</taxon>
        <taxon>Bacillales</taxon>
        <taxon>Bacillaceae</taxon>
        <taxon>Bacillus</taxon>
        <taxon>Bacillus cereus group</taxon>
    </lineage>
</organism>
<dbReference type="FunFam" id="3.30.413.10:FF:000005">
    <property type="entry name" value="4-hydroxy-3-methylbut-2-en-1-yl diphosphate synthase (flavodoxin)"/>
    <property type="match status" value="1"/>
</dbReference>
<dbReference type="SUPFAM" id="SSF51717">
    <property type="entry name" value="Dihydropteroate synthetase-like"/>
    <property type="match status" value="1"/>
</dbReference>
<dbReference type="GO" id="GO:0051539">
    <property type="term" value="F:4 iron, 4 sulfur cluster binding"/>
    <property type="evidence" value="ECO:0007669"/>
    <property type="project" value="UniProtKB-UniRule"/>
</dbReference>
<dbReference type="InterPro" id="IPR058579">
    <property type="entry name" value="IspG_C"/>
</dbReference>
<dbReference type="PATRIC" id="fig|1396.428.peg.1139"/>
<dbReference type="Gene3D" id="3.30.413.10">
    <property type="entry name" value="Sulfite Reductase Hemoprotein, domain 1"/>
    <property type="match status" value="1"/>
</dbReference>
<protein>
    <recommendedName>
        <fullName evidence="7">4-hydroxy-3-methylbut-2-en-1-yl diphosphate synthase (flavodoxin)</fullName>
        <ecNumber evidence="7">1.17.7.3</ecNumber>
    </recommendedName>
    <alternativeName>
        <fullName evidence="7">1-hydroxy-2-methyl-2-(E)-butenyl 4-diphosphate synthase</fullName>
    </alternativeName>
</protein>
<keyword evidence="2 7" id="KW-0479">Metal-binding</keyword>
<dbReference type="Pfam" id="PF04551">
    <property type="entry name" value="GcpE"/>
    <property type="match status" value="1"/>
</dbReference>
<evidence type="ECO:0000259" key="10">
    <source>
        <dbReference type="Pfam" id="PF26540"/>
    </source>
</evidence>
<dbReference type="PANTHER" id="PTHR30454:SF0">
    <property type="entry name" value="4-HYDROXY-3-METHYLBUT-2-EN-1-YL DIPHOSPHATE SYNTHASE (FERREDOXIN), CHLOROPLASTIC"/>
    <property type="match status" value="1"/>
</dbReference>
<dbReference type="InterPro" id="IPR045854">
    <property type="entry name" value="NO2/SO3_Rdtase_4Fe4S_sf"/>
</dbReference>
<evidence type="ECO:0000256" key="4">
    <source>
        <dbReference type="ARBA" id="ARBA00023004"/>
    </source>
</evidence>
<dbReference type="NCBIfam" id="TIGR00612">
    <property type="entry name" value="ispG_gcpE"/>
    <property type="match status" value="1"/>
</dbReference>
<feature type="coiled-coil region" evidence="8">
    <location>
        <begin position="343"/>
        <end position="376"/>
    </location>
</feature>
<feature type="domain" description="IspG TIM-barrel" evidence="9">
    <location>
        <begin position="10"/>
        <end position="249"/>
    </location>
</feature>
<dbReference type="UniPathway" id="UPA00056">
    <property type="reaction ID" value="UER00096"/>
</dbReference>
<dbReference type="Proteomes" id="UP000035214">
    <property type="component" value="Unassembled WGS sequence"/>
</dbReference>
<feature type="binding site" evidence="7">
    <location>
        <position position="268"/>
    </location>
    <ligand>
        <name>[4Fe-4S] cluster</name>
        <dbReference type="ChEBI" id="CHEBI:49883"/>
    </ligand>
</feature>
<evidence type="ECO:0000256" key="1">
    <source>
        <dbReference type="ARBA" id="ARBA00022485"/>
    </source>
</evidence>
<keyword evidence="5 7" id="KW-0411">Iron-sulfur</keyword>
<keyword evidence="6 7" id="KW-0414">Isoprene biosynthesis</keyword>
<dbReference type="PANTHER" id="PTHR30454">
    <property type="entry name" value="4-HYDROXY-3-METHYLBUT-2-EN-1-YL DIPHOSPHATE SYNTHASE"/>
    <property type="match status" value="1"/>
</dbReference>
<dbReference type="GO" id="GO:0141197">
    <property type="term" value="F:4-hydroxy-3-methylbut-2-enyl-diphosphate synthase activity (flavodoxin)"/>
    <property type="evidence" value="ECO:0007669"/>
    <property type="project" value="UniProtKB-EC"/>
</dbReference>
<dbReference type="Gene3D" id="3.20.20.20">
    <property type="entry name" value="Dihydropteroate synthase-like"/>
    <property type="match status" value="1"/>
</dbReference>
<reference evidence="11 12" key="1">
    <citation type="submission" date="2015-04" db="EMBL/GenBank/DDBJ databases">
        <title>Draft Genome Sequences of Eight Spore-Forming Food Isolates of Bacillus cereus Genome sequencing.</title>
        <authorList>
            <person name="Krawcyk A.O."/>
            <person name="de Jong A."/>
            <person name="Eijlander R.T."/>
            <person name="Berendsen E.M."/>
            <person name="Holsappel S."/>
            <person name="Wells-Bennik M."/>
            <person name="Kuipers O.P."/>
        </authorList>
    </citation>
    <scope>NUCLEOTIDE SEQUENCE [LARGE SCALE GENOMIC DNA]</scope>
    <source>
        <strain evidence="11 12">B4077</strain>
    </source>
</reference>
<feature type="binding site" evidence="7">
    <location>
        <position position="271"/>
    </location>
    <ligand>
        <name>[4Fe-4S] cluster</name>
        <dbReference type="ChEBI" id="CHEBI:49883"/>
    </ligand>
</feature>
<evidence type="ECO:0000256" key="8">
    <source>
        <dbReference type="SAM" id="Coils"/>
    </source>
</evidence>
<keyword evidence="1 7" id="KW-0004">4Fe-4S</keyword>
<feature type="domain" description="IspG C-terminal" evidence="10">
    <location>
        <begin position="265"/>
        <end position="351"/>
    </location>
</feature>
<name>A0A0G8EKJ2_BACCE</name>
<evidence type="ECO:0000256" key="7">
    <source>
        <dbReference type="HAMAP-Rule" id="MF_00159"/>
    </source>
</evidence>
<gene>
    <name evidence="7" type="primary">ispG</name>
    <name evidence="11" type="ORF">B4077_4790</name>
</gene>
<evidence type="ECO:0000313" key="11">
    <source>
        <dbReference type="EMBL" id="KLA24794.1"/>
    </source>
</evidence>
<dbReference type="Pfam" id="PF26540">
    <property type="entry name" value="GcpE_C"/>
    <property type="match status" value="1"/>
</dbReference>
<evidence type="ECO:0000256" key="3">
    <source>
        <dbReference type="ARBA" id="ARBA00023002"/>
    </source>
</evidence>
<dbReference type="GO" id="GO:0016114">
    <property type="term" value="P:terpenoid biosynthetic process"/>
    <property type="evidence" value="ECO:0007669"/>
    <property type="project" value="InterPro"/>
</dbReference>
<comment type="catalytic activity">
    <reaction evidence="7">
        <text>(2E)-4-hydroxy-3-methylbut-2-enyl diphosphate + oxidized [flavodoxin] + H2O + 2 H(+) = 2-C-methyl-D-erythritol 2,4-cyclic diphosphate + reduced [flavodoxin]</text>
        <dbReference type="Rhea" id="RHEA:43604"/>
        <dbReference type="Rhea" id="RHEA-COMP:10622"/>
        <dbReference type="Rhea" id="RHEA-COMP:10623"/>
        <dbReference type="ChEBI" id="CHEBI:15377"/>
        <dbReference type="ChEBI" id="CHEBI:15378"/>
        <dbReference type="ChEBI" id="CHEBI:57618"/>
        <dbReference type="ChEBI" id="CHEBI:58210"/>
        <dbReference type="ChEBI" id="CHEBI:58483"/>
        <dbReference type="ChEBI" id="CHEBI:128753"/>
        <dbReference type="EC" id="1.17.7.3"/>
    </reaction>
</comment>
<dbReference type="InterPro" id="IPR004588">
    <property type="entry name" value="IspG_bac-typ"/>
</dbReference>
<proteinExistence type="inferred from homology"/>
<keyword evidence="8" id="KW-0175">Coiled coil</keyword>
<dbReference type="GO" id="GO:0019288">
    <property type="term" value="P:isopentenyl diphosphate biosynthetic process, methylerythritol 4-phosphate pathway"/>
    <property type="evidence" value="ECO:0007669"/>
    <property type="project" value="UniProtKB-UniRule"/>
</dbReference>
<feature type="binding site" evidence="7">
    <location>
        <position position="303"/>
    </location>
    <ligand>
        <name>[4Fe-4S] cluster</name>
        <dbReference type="ChEBI" id="CHEBI:49883"/>
    </ligand>
</feature>
<dbReference type="PIRSF" id="PIRSF004640">
    <property type="entry name" value="IspG"/>
    <property type="match status" value="1"/>
</dbReference>
<comment type="function">
    <text evidence="7">Converts 2C-methyl-D-erythritol 2,4-cyclodiphosphate (ME-2,4cPP) into 1-hydroxy-2-methyl-2-(E)-butenyl 4-diphosphate.</text>
</comment>
<feature type="binding site" evidence="7">
    <location>
        <position position="310"/>
    </location>
    <ligand>
        <name>[4Fe-4S] cluster</name>
        <dbReference type="ChEBI" id="CHEBI:49883"/>
    </ligand>
</feature>
<keyword evidence="3 7" id="KW-0560">Oxidoreductase</keyword>
<dbReference type="EMBL" id="LCYI01000050">
    <property type="protein sequence ID" value="KLA24794.1"/>
    <property type="molecule type" value="Genomic_DNA"/>
</dbReference>
<dbReference type="GO" id="GO:0005506">
    <property type="term" value="F:iron ion binding"/>
    <property type="evidence" value="ECO:0007669"/>
    <property type="project" value="InterPro"/>
</dbReference>
<dbReference type="GO" id="GO:0046429">
    <property type="term" value="F:4-hydroxy-3-methylbut-2-en-1-yl diphosphate synthase activity (ferredoxin)"/>
    <property type="evidence" value="ECO:0007669"/>
    <property type="project" value="UniProtKB-UniRule"/>
</dbReference>
<keyword evidence="4 7" id="KW-0408">Iron</keyword>
<dbReference type="EC" id="1.17.7.3" evidence="7"/>
<dbReference type="InterPro" id="IPR058578">
    <property type="entry name" value="IspG_TIM"/>
</dbReference>
<comment type="pathway">
    <text evidence="7">Isoprenoid biosynthesis; isopentenyl diphosphate biosynthesis via DXP pathway; isopentenyl diphosphate from 1-deoxy-D-xylulose 5-phosphate: step 5/6.</text>
</comment>
<comment type="cofactor">
    <cofactor evidence="7">
        <name>[4Fe-4S] cluster</name>
        <dbReference type="ChEBI" id="CHEBI:49883"/>
    </cofactor>
    <text evidence="7">Binds 1 [4Fe-4S] cluster.</text>
</comment>
<evidence type="ECO:0000259" key="9">
    <source>
        <dbReference type="Pfam" id="PF04551"/>
    </source>
</evidence>
<dbReference type="AlphaFoldDB" id="A0A0G8EKJ2"/>
<evidence type="ECO:0000256" key="6">
    <source>
        <dbReference type="ARBA" id="ARBA00023229"/>
    </source>
</evidence>
<dbReference type="InterPro" id="IPR011005">
    <property type="entry name" value="Dihydropteroate_synth-like_sf"/>
</dbReference>
<dbReference type="HAMAP" id="MF_00159">
    <property type="entry name" value="IspG"/>
    <property type="match status" value="1"/>
</dbReference>
<dbReference type="NCBIfam" id="NF001540">
    <property type="entry name" value="PRK00366.1"/>
    <property type="match status" value="1"/>
</dbReference>
<evidence type="ECO:0000256" key="2">
    <source>
        <dbReference type="ARBA" id="ARBA00022723"/>
    </source>
</evidence>
<evidence type="ECO:0000256" key="5">
    <source>
        <dbReference type="ARBA" id="ARBA00023014"/>
    </source>
</evidence>
<dbReference type="InterPro" id="IPR016425">
    <property type="entry name" value="IspG_bac"/>
</dbReference>
<comment type="similarity">
    <text evidence="7">Belongs to the IspG family.</text>
</comment>
<accession>A0A0G8EKJ2</accession>
<comment type="caution">
    <text evidence="11">The sequence shown here is derived from an EMBL/GenBank/DDBJ whole genome shotgun (WGS) entry which is preliminary data.</text>
</comment>
<dbReference type="SUPFAM" id="SSF56014">
    <property type="entry name" value="Nitrite and sulphite reductase 4Fe-4S domain-like"/>
    <property type="match status" value="1"/>
</dbReference>